<feature type="region of interest" description="Disordered" evidence="1">
    <location>
        <begin position="1"/>
        <end position="64"/>
    </location>
</feature>
<dbReference type="Proteomes" id="UP001305414">
    <property type="component" value="Unassembled WGS sequence"/>
</dbReference>
<evidence type="ECO:0000313" key="3">
    <source>
        <dbReference type="Proteomes" id="UP001305414"/>
    </source>
</evidence>
<comment type="caution">
    <text evidence="2">The sequence shown here is derived from an EMBL/GenBank/DDBJ whole genome shotgun (WGS) entry which is preliminary data.</text>
</comment>
<dbReference type="EMBL" id="JAWHQM010000008">
    <property type="protein sequence ID" value="KAK5628241.1"/>
    <property type="molecule type" value="Genomic_DNA"/>
</dbReference>
<feature type="compositionally biased region" description="Basic and acidic residues" evidence="1">
    <location>
        <begin position="46"/>
        <end position="58"/>
    </location>
</feature>
<protein>
    <submittedName>
        <fullName evidence="2">Uncharacterized protein</fullName>
    </submittedName>
</protein>
<gene>
    <name evidence="2" type="ORF">RRF57_003956</name>
</gene>
<name>A0AAN7UMW0_9PEZI</name>
<reference evidence="2 3" key="1">
    <citation type="submission" date="2023-10" db="EMBL/GenBank/DDBJ databases">
        <title>Draft genome sequence of Xylaria bambusicola isolate GMP-LS, the root and basal stem rot pathogen of sugarcane in Indonesia.</title>
        <authorList>
            <person name="Selvaraj P."/>
            <person name="Muralishankar V."/>
            <person name="Muruganantham S."/>
            <person name="Sp S."/>
            <person name="Haryani S."/>
            <person name="Lau K.J.X."/>
            <person name="Naqvi N.I."/>
        </authorList>
    </citation>
    <scope>NUCLEOTIDE SEQUENCE [LARGE SCALE GENOMIC DNA]</scope>
    <source>
        <strain evidence="2">GMP-LS</strain>
    </source>
</reference>
<keyword evidence="3" id="KW-1185">Reference proteome</keyword>
<dbReference type="AlphaFoldDB" id="A0AAN7UMW0"/>
<evidence type="ECO:0000313" key="2">
    <source>
        <dbReference type="EMBL" id="KAK5628241.1"/>
    </source>
</evidence>
<proteinExistence type="predicted"/>
<organism evidence="2 3">
    <name type="scientific">Xylaria bambusicola</name>
    <dbReference type="NCBI Taxonomy" id="326684"/>
    <lineage>
        <taxon>Eukaryota</taxon>
        <taxon>Fungi</taxon>
        <taxon>Dikarya</taxon>
        <taxon>Ascomycota</taxon>
        <taxon>Pezizomycotina</taxon>
        <taxon>Sordariomycetes</taxon>
        <taxon>Xylariomycetidae</taxon>
        <taxon>Xylariales</taxon>
        <taxon>Xylariaceae</taxon>
        <taxon>Xylaria</taxon>
    </lineage>
</organism>
<accession>A0AAN7UMW0</accession>
<evidence type="ECO:0000256" key="1">
    <source>
        <dbReference type="SAM" id="MobiDB-lite"/>
    </source>
</evidence>
<sequence>MAGKRTKVPDAWDDDDWEVKADQAAAAGGPESEAEAEAESQASMTRAERLAQHAESNKRLWQSA</sequence>